<name>A0A328HCT9_ARTGO</name>
<dbReference type="RefSeq" id="WP_111904802.1">
    <property type="nucleotide sequence ID" value="NZ_QLNP01000095.1"/>
</dbReference>
<dbReference type="OrthoDB" id="4965347at2"/>
<gene>
    <name evidence="1" type="ORF">DBZ45_15675</name>
</gene>
<dbReference type="AlphaFoldDB" id="A0A328HCT9"/>
<dbReference type="Gene3D" id="1.20.120.160">
    <property type="entry name" value="HPT domain"/>
    <property type="match status" value="1"/>
</dbReference>
<evidence type="ECO:0000313" key="2">
    <source>
        <dbReference type="Proteomes" id="UP000249166"/>
    </source>
</evidence>
<dbReference type="Proteomes" id="UP000249166">
    <property type="component" value="Unassembled WGS sequence"/>
</dbReference>
<proteinExistence type="predicted"/>
<dbReference type="SUPFAM" id="SSF47226">
    <property type="entry name" value="Histidine-containing phosphotransfer domain, HPT domain"/>
    <property type="match status" value="1"/>
</dbReference>
<protein>
    <recommendedName>
        <fullName evidence="3">Hpt domain-containing protein</fullName>
    </recommendedName>
</protein>
<organism evidence="1 2">
    <name type="scientific">Arthrobacter globiformis</name>
    <dbReference type="NCBI Taxonomy" id="1665"/>
    <lineage>
        <taxon>Bacteria</taxon>
        <taxon>Bacillati</taxon>
        <taxon>Actinomycetota</taxon>
        <taxon>Actinomycetes</taxon>
        <taxon>Micrococcales</taxon>
        <taxon>Micrococcaceae</taxon>
        <taxon>Arthrobacter</taxon>
    </lineage>
</organism>
<evidence type="ECO:0000313" key="1">
    <source>
        <dbReference type="EMBL" id="RAM36362.1"/>
    </source>
</evidence>
<accession>A0A328HCT9</accession>
<dbReference type="InterPro" id="IPR036641">
    <property type="entry name" value="HPT_dom_sf"/>
</dbReference>
<evidence type="ECO:0008006" key="3">
    <source>
        <dbReference type="Google" id="ProtNLM"/>
    </source>
</evidence>
<dbReference type="EMBL" id="QLNP01000095">
    <property type="protein sequence ID" value="RAM36362.1"/>
    <property type="molecule type" value="Genomic_DNA"/>
</dbReference>
<reference evidence="1 2" key="1">
    <citation type="submission" date="2018-04" db="EMBL/GenBank/DDBJ databases">
        <title>Bacteria isolated from cave deposits of Manipur.</title>
        <authorList>
            <person name="Sahoo D."/>
            <person name="Sarangthem I."/>
            <person name="Nandeibam J."/>
        </authorList>
    </citation>
    <scope>NUCLEOTIDE SEQUENCE [LARGE SCALE GENOMIC DNA]</scope>
    <source>
        <strain evidence="2">mrc11</strain>
    </source>
</reference>
<comment type="caution">
    <text evidence="1">The sequence shown here is derived from an EMBL/GenBank/DDBJ whole genome shotgun (WGS) entry which is preliminary data.</text>
</comment>
<sequence>MRRGKRLGERARTLDAQHLRKLADEASPEAAESFSADYVTLLPRFVERIVGTVAALDRDLVLDAARSLKTKSWLVGALRMNQLCSELELALADWAVATDVARDIERQLPHLQKALADVAHLTHPSRRAGTVQNAMAS</sequence>
<dbReference type="GO" id="GO:0000160">
    <property type="term" value="P:phosphorelay signal transduction system"/>
    <property type="evidence" value="ECO:0007669"/>
    <property type="project" value="InterPro"/>
</dbReference>